<accession>A0AAE0LHT5</accession>
<dbReference type="EMBL" id="LGRX02001876">
    <property type="protein sequence ID" value="KAK3285320.1"/>
    <property type="molecule type" value="Genomic_DNA"/>
</dbReference>
<dbReference type="Proteomes" id="UP001190700">
    <property type="component" value="Unassembled WGS sequence"/>
</dbReference>
<reference evidence="1 2" key="1">
    <citation type="journal article" date="2015" name="Genome Biol. Evol.">
        <title>Comparative Genomics of a Bacterivorous Green Alga Reveals Evolutionary Causalities and Consequences of Phago-Mixotrophic Mode of Nutrition.</title>
        <authorList>
            <person name="Burns J.A."/>
            <person name="Paasch A."/>
            <person name="Narechania A."/>
            <person name="Kim E."/>
        </authorList>
    </citation>
    <scope>NUCLEOTIDE SEQUENCE [LARGE SCALE GENOMIC DNA]</scope>
    <source>
        <strain evidence="1 2">PLY_AMNH</strain>
    </source>
</reference>
<evidence type="ECO:0000313" key="2">
    <source>
        <dbReference type="Proteomes" id="UP001190700"/>
    </source>
</evidence>
<sequence>MRTRASTDQNPCKHRLVRDLLKVLDKYYKKVSQAKSGWTKQQWFRAPDDPYVPHVVVVHNDEELSPYVRGQLRFDKNADARKPRRFYLPEEVPALGVRPVELLENYILRERVPSWGPLFTAPKGATGWYGTPYKGHRRAFKKAYLRAFPAAEDAS</sequence>
<name>A0AAE0LHT5_9CHLO</name>
<proteinExistence type="predicted"/>
<evidence type="ECO:0000313" key="1">
    <source>
        <dbReference type="EMBL" id="KAK3285320.1"/>
    </source>
</evidence>
<keyword evidence="2" id="KW-1185">Reference proteome</keyword>
<gene>
    <name evidence="1" type="ORF">CYMTET_7071</name>
</gene>
<organism evidence="1 2">
    <name type="scientific">Cymbomonas tetramitiformis</name>
    <dbReference type="NCBI Taxonomy" id="36881"/>
    <lineage>
        <taxon>Eukaryota</taxon>
        <taxon>Viridiplantae</taxon>
        <taxon>Chlorophyta</taxon>
        <taxon>Pyramimonadophyceae</taxon>
        <taxon>Pyramimonadales</taxon>
        <taxon>Pyramimonadaceae</taxon>
        <taxon>Cymbomonas</taxon>
    </lineage>
</organism>
<dbReference type="AlphaFoldDB" id="A0AAE0LHT5"/>
<comment type="caution">
    <text evidence="1">The sequence shown here is derived from an EMBL/GenBank/DDBJ whole genome shotgun (WGS) entry which is preliminary data.</text>
</comment>
<protein>
    <submittedName>
        <fullName evidence="1">Uncharacterized protein</fullName>
    </submittedName>
</protein>